<dbReference type="InterPro" id="IPR051402">
    <property type="entry name" value="KPR-Related"/>
</dbReference>
<reference evidence="8" key="1">
    <citation type="submission" date="2018-05" db="EMBL/GenBank/DDBJ databases">
        <title>Draft genome sequence of Stemphylium lycopersici strain CIDEFI 213.</title>
        <authorList>
            <person name="Medina R."/>
            <person name="Franco M.E.E."/>
            <person name="Lucentini C.G."/>
            <person name="Saparrat M.C.N."/>
            <person name="Balatti P.A."/>
        </authorList>
    </citation>
    <scope>NUCLEOTIDE SEQUENCE [LARGE SCALE GENOMIC DNA]</scope>
    <source>
        <strain evidence="8">CIDEFI 213</strain>
    </source>
</reference>
<gene>
    <name evidence="7" type="ORF">DDE83_001211</name>
</gene>
<feature type="domain" description="Ketopantoate reductase C-terminal" evidence="6">
    <location>
        <begin position="188"/>
        <end position="309"/>
    </location>
</feature>
<dbReference type="Gene3D" id="3.40.50.720">
    <property type="entry name" value="NAD(P)-binding Rossmann-like Domain"/>
    <property type="match status" value="1"/>
</dbReference>
<dbReference type="InterPro" id="IPR013328">
    <property type="entry name" value="6PGD_dom2"/>
</dbReference>
<dbReference type="SUPFAM" id="SSF48179">
    <property type="entry name" value="6-phosphogluconate dehydrogenase C-terminal domain-like"/>
    <property type="match status" value="1"/>
</dbReference>
<dbReference type="Pfam" id="PF08546">
    <property type="entry name" value="ApbA_C"/>
    <property type="match status" value="1"/>
</dbReference>
<feature type="compositionally biased region" description="Pro residues" evidence="4">
    <location>
        <begin position="467"/>
        <end position="481"/>
    </location>
</feature>
<keyword evidence="8" id="KW-1185">Reference proteome</keyword>
<dbReference type="InterPro" id="IPR003710">
    <property type="entry name" value="ApbA"/>
</dbReference>
<evidence type="ECO:0000313" key="7">
    <source>
        <dbReference type="EMBL" id="RAR15382.1"/>
    </source>
</evidence>
<organism evidence="7 8">
    <name type="scientific">Stemphylium lycopersici</name>
    <name type="common">Tomato gray leaf spot disease fungus</name>
    <name type="synonym">Thyrospora lycopersici</name>
    <dbReference type="NCBI Taxonomy" id="183478"/>
    <lineage>
        <taxon>Eukaryota</taxon>
        <taxon>Fungi</taxon>
        <taxon>Dikarya</taxon>
        <taxon>Ascomycota</taxon>
        <taxon>Pezizomycotina</taxon>
        <taxon>Dothideomycetes</taxon>
        <taxon>Pleosporomycetidae</taxon>
        <taxon>Pleosporales</taxon>
        <taxon>Pleosporineae</taxon>
        <taxon>Pleosporaceae</taxon>
        <taxon>Stemphylium</taxon>
    </lineage>
</organism>
<proteinExistence type="inferred from homology"/>
<dbReference type="FunFam" id="1.10.1040.10:FF:000017">
    <property type="entry name" value="2-dehydropantoate 2-reductase"/>
    <property type="match status" value="1"/>
</dbReference>
<evidence type="ECO:0000256" key="2">
    <source>
        <dbReference type="ARBA" id="ARBA00022857"/>
    </source>
</evidence>
<dbReference type="InterPro" id="IPR013752">
    <property type="entry name" value="KPA_reductase"/>
</dbReference>
<dbReference type="EMBL" id="QGDH01000012">
    <property type="protein sequence ID" value="RAR15382.1"/>
    <property type="molecule type" value="Genomic_DNA"/>
</dbReference>
<evidence type="ECO:0000256" key="3">
    <source>
        <dbReference type="ARBA" id="ARBA00023002"/>
    </source>
</evidence>
<dbReference type="InterPro" id="IPR036291">
    <property type="entry name" value="NAD(P)-bd_dom_sf"/>
</dbReference>
<sequence>MAFAERPKILLFGAGSVGTIYLYLLSKVASTTAVCRSNYHVVKKDGFTINSSIFGQNIHFKPHVARTCEEAAAQSPKPYDYIIVCSKAIPGTVPKLIAPAVTPGHTAIVLIQNGVGIEEEFLQAHPGSPIVSAVVYLPVTQRPAGVITHGEVEQLQIGAYPSSAPSTSARSFTQLAASAGGTAEFYDDIQPKRWFKLLVNASWNPICALTLSKDTQVLTASEEATEVLRAVMLEIRDVAAAYGHEISRKQVDVQLGRALARIPKNAGIEPSMLQDVQEGRRIEVEAIVGNPVRMGRQKGVTCVRLEMLLRGGDALDHCEAVAIKTFAIVAHHRTIYTPQQTLTEPACDQLLNFQSFFSYFGTYLIQERRVSALSVRLKLPQSLTSSRIAEKMRDCIPLFLLLIKLAVHLKAPSAFSMEIYDEIRTEFTENAEQEFFDWLLDDGYPKYPEDSAEKGESKEAIMSTSPSLPPTPLATPSPPSRPKPIMATLTPPPVAFPFKNFCGTGESFAPSRQLYRAQNYRPIPPAPSARPTPLGTTGDLVKPVVKTSSVPEDVKRAVDAKPVPVEKHVAAAPGHKVLEALPRIAPAVPPPPPQHHFSSAPQDMGVPQAPPQPPQSPSCQGAVAVPLALPLTFPSPETMRKHALLILAQKELMLQEQMEIFVQAFGNGFGRYRYYAVCLGFGSLLREFQYIEPPAPAPESQPQPQPMTVPAHTMVQPQPQKALDQAAGYSPTSRMPPPASAFSFGSAIKPASTPIKKTPQRAPRTPQPHQRPTPQQHQPTPSIPGLLNFDGPDWSKQPDSKLNALSWKSLAWPSPSRGILKIWSHSTMGRLVLPQKRPSVLTARHVKDCLENVAADFKRAAVILRLQARDCKKPGEDELGMEPLLGEISTLIKQAAELTESCNDLAVWDSLDLWYQACVYFRDHVRDDEHVWSVLRTEYGPERCRPLMTAWNDASSEWVGLPKKKKAKT</sequence>
<feature type="region of interest" description="Disordered" evidence="4">
    <location>
        <begin position="719"/>
        <end position="793"/>
    </location>
</feature>
<dbReference type="NCBIfam" id="TIGR00745">
    <property type="entry name" value="apbA_panE"/>
    <property type="match status" value="1"/>
</dbReference>
<dbReference type="GO" id="GO:0005737">
    <property type="term" value="C:cytoplasm"/>
    <property type="evidence" value="ECO:0007669"/>
    <property type="project" value="TreeGrafter"/>
</dbReference>
<feature type="region of interest" description="Disordered" evidence="4">
    <location>
        <begin position="589"/>
        <end position="620"/>
    </location>
</feature>
<feature type="compositionally biased region" description="Basic and acidic residues" evidence="4">
    <location>
        <begin position="449"/>
        <end position="459"/>
    </location>
</feature>
<dbReference type="PANTHER" id="PTHR21708">
    <property type="entry name" value="PROBABLE 2-DEHYDROPANTOATE 2-REDUCTASE"/>
    <property type="match status" value="1"/>
</dbReference>
<dbReference type="PANTHER" id="PTHR21708:SF30">
    <property type="entry name" value="2-DEHYDROPANTOATE 2-REDUCTASE-RELATED"/>
    <property type="match status" value="1"/>
</dbReference>
<keyword evidence="2" id="KW-0521">NADP</keyword>
<dbReference type="Pfam" id="PF02558">
    <property type="entry name" value="ApbA"/>
    <property type="match status" value="1"/>
</dbReference>
<feature type="domain" description="Ketopantoate reductase N-terminal" evidence="5">
    <location>
        <begin position="9"/>
        <end position="161"/>
    </location>
</feature>
<dbReference type="AlphaFoldDB" id="A0A364NDP1"/>
<name>A0A364NDP1_STELY</name>
<dbReference type="InterPro" id="IPR008927">
    <property type="entry name" value="6-PGluconate_DH-like_C_sf"/>
</dbReference>
<dbReference type="STRING" id="183478.A0A364NDP1"/>
<accession>A0A364NDP1</accession>
<evidence type="ECO:0000259" key="6">
    <source>
        <dbReference type="Pfam" id="PF08546"/>
    </source>
</evidence>
<keyword evidence="3 7" id="KW-0560">Oxidoreductase</keyword>
<feature type="region of interest" description="Disordered" evidence="4">
    <location>
        <begin position="449"/>
        <end position="481"/>
    </location>
</feature>
<dbReference type="GO" id="GO:0008677">
    <property type="term" value="F:2-dehydropantoate 2-reductase activity"/>
    <property type="evidence" value="ECO:0007669"/>
    <property type="project" value="UniProtKB-EC"/>
</dbReference>
<dbReference type="Gene3D" id="1.10.1040.10">
    <property type="entry name" value="N-(1-d-carboxylethyl)-l-norvaline Dehydrogenase, domain 2"/>
    <property type="match status" value="1"/>
</dbReference>
<protein>
    <submittedName>
        <fullName evidence="7">2-dehydropantoate 2-reductase</fullName>
        <ecNumber evidence="7">1.1.1.169</ecNumber>
    </submittedName>
</protein>
<evidence type="ECO:0000259" key="5">
    <source>
        <dbReference type="Pfam" id="PF02558"/>
    </source>
</evidence>
<dbReference type="GO" id="GO:0015940">
    <property type="term" value="P:pantothenate biosynthetic process"/>
    <property type="evidence" value="ECO:0007669"/>
    <property type="project" value="InterPro"/>
</dbReference>
<dbReference type="Proteomes" id="UP000249619">
    <property type="component" value="Unassembled WGS sequence"/>
</dbReference>
<dbReference type="InterPro" id="IPR013332">
    <property type="entry name" value="KPR_N"/>
</dbReference>
<dbReference type="EC" id="1.1.1.169" evidence="7"/>
<evidence type="ECO:0000313" key="8">
    <source>
        <dbReference type="Proteomes" id="UP000249619"/>
    </source>
</evidence>
<evidence type="ECO:0000256" key="4">
    <source>
        <dbReference type="SAM" id="MobiDB-lite"/>
    </source>
</evidence>
<dbReference type="SUPFAM" id="SSF51735">
    <property type="entry name" value="NAD(P)-binding Rossmann-fold domains"/>
    <property type="match status" value="1"/>
</dbReference>
<evidence type="ECO:0000256" key="1">
    <source>
        <dbReference type="ARBA" id="ARBA00007870"/>
    </source>
</evidence>
<comment type="caution">
    <text evidence="7">The sequence shown here is derived from an EMBL/GenBank/DDBJ whole genome shotgun (WGS) entry which is preliminary data.</text>
</comment>
<comment type="similarity">
    <text evidence="1">Belongs to the ketopantoate reductase family.</text>
</comment>